<dbReference type="InterPro" id="IPR001845">
    <property type="entry name" value="HTH_ArsR_DNA-bd_dom"/>
</dbReference>
<dbReference type="InterPro" id="IPR036388">
    <property type="entry name" value="WH-like_DNA-bd_sf"/>
</dbReference>
<feature type="region of interest" description="Disordered" evidence="1">
    <location>
        <begin position="173"/>
        <end position="217"/>
    </location>
</feature>
<accession>A0ABP7AQW8</accession>
<dbReference type="CDD" id="cd00090">
    <property type="entry name" value="HTH_ARSR"/>
    <property type="match status" value="1"/>
</dbReference>
<name>A0ABP7AQW8_9MICO</name>
<dbReference type="InterPro" id="IPR011991">
    <property type="entry name" value="ArsR-like_HTH"/>
</dbReference>
<keyword evidence="4" id="KW-1185">Reference proteome</keyword>
<dbReference type="SUPFAM" id="SSF46785">
    <property type="entry name" value="Winged helix' DNA-binding domain"/>
    <property type="match status" value="1"/>
</dbReference>
<protein>
    <recommendedName>
        <fullName evidence="2">HTH arsR-type domain-containing protein</fullName>
    </recommendedName>
</protein>
<dbReference type="Proteomes" id="UP001501697">
    <property type="component" value="Unassembled WGS sequence"/>
</dbReference>
<evidence type="ECO:0000259" key="2">
    <source>
        <dbReference type="SMART" id="SM00418"/>
    </source>
</evidence>
<dbReference type="SMART" id="SM00418">
    <property type="entry name" value="HTH_ARSR"/>
    <property type="match status" value="1"/>
</dbReference>
<proteinExistence type="predicted"/>
<evidence type="ECO:0000256" key="1">
    <source>
        <dbReference type="SAM" id="MobiDB-lite"/>
    </source>
</evidence>
<evidence type="ECO:0000313" key="4">
    <source>
        <dbReference type="Proteomes" id="UP001501697"/>
    </source>
</evidence>
<sequence>MSISLSDRLSDVNQSQYAGGVTGRNAHIPRDDDPELEARMRALSSPLRLRILRLCAFDSRTNKELAELLDMNPGTMLHHVRTLVATGFLAAEDERAGAQGAREVPYRATGLSWRTPMRDGGGRILVETFLQQIEGLDEDELDITWLGLRLNADHKAELHQRLHDLALEFKERGPDDDGESLSLFTAVHADRNPRSSPSVKSEDPSAPDADERGSAAS</sequence>
<dbReference type="Gene3D" id="1.10.10.10">
    <property type="entry name" value="Winged helix-like DNA-binding domain superfamily/Winged helix DNA-binding domain"/>
    <property type="match status" value="1"/>
</dbReference>
<evidence type="ECO:0000313" key="3">
    <source>
        <dbReference type="EMBL" id="GAA3638524.1"/>
    </source>
</evidence>
<organism evidence="3 4">
    <name type="scientific">Microbacterium awajiense</name>
    <dbReference type="NCBI Taxonomy" id="415214"/>
    <lineage>
        <taxon>Bacteria</taxon>
        <taxon>Bacillati</taxon>
        <taxon>Actinomycetota</taxon>
        <taxon>Actinomycetes</taxon>
        <taxon>Micrococcales</taxon>
        <taxon>Microbacteriaceae</taxon>
        <taxon>Microbacterium</taxon>
    </lineage>
</organism>
<dbReference type="InterPro" id="IPR036390">
    <property type="entry name" value="WH_DNA-bd_sf"/>
</dbReference>
<comment type="caution">
    <text evidence="3">The sequence shown here is derived from an EMBL/GenBank/DDBJ whole genome shotgun (WGS) entry which is preliminary data.</text>
</comment>
<feature type="domain" description="HTH arsR-type" evidence="2">
    <location>
        <begin position="38"/>
        <end position="119"/>
    </location>
</feature>
<dbReference type="EMBL" id="BAAAYU010000005">
    <property type="protein sequence ID" value="GAA3638524.1"/>
    <property type="molecule type" value="Genomic_DNA"/>
</dbReference>
<reference evidence="4" key="1">
    <citation type="journal article" date="2019" name="Int. J. Syst. Evol. Microbiol.">
        <title>The Global Catalogue of Microorganisms (GCM) 10K type strain sequencing project: providing services to taxonomists for standard genome sequencing and annotation.</title>
        <authorList>
            <consortium name="The Broad Institute Genomics Platform"/>
            <consortium name="The Broad Institute Genome Sequencing Center for Infectious Disease"/>
            <person name="Wu L."/>
            <person name="Ma J."/>
        </authorList>
    </citation>
    <scope>NUCLEOTIDE SEQUENCE [LARGE SCALE GENOMIC DNA]</scope>
    <source>
        <strain evidence="4">JCM 16544</strain>
    </source>
</reference>
<dbReference type="Pfam" id="PF12840">
    <property type="entry name" value="HTH_20"/>
    <property type="match status" value="1"/>
</dbReference>
<gene>
    <name evidence="3" type="ORF">GCM10022200_22370</name>
</gene>